<evidence type="ECO:0000313" key="1">
    <source>
        <dbReference type="EMBL" id="KAI5657725.1"/>
    </source>
</evidence>
<comment type="caution">
    <text evidence="1">The sequence shown here is derived from an EMBL/GenBank/DDBJ whole genome shotgun (WGS) entry which is preliminary data.</text>
</comment>
<sequence length="234" mass="25753">MAAGSGCNFDSAVVKLWRVKSLWLELTWDSWGRKYKIEVSGSKNNPGPKLKAQRQSGVSHNTIGLQSHLAQVGSERSIRPQQHNTSLAGLSTVGENIKPDLPDHQPASDCLEKRPSICGSLDSTPLELSDFGGMQDACMEMWPVRDQPAIQPVADMEEKRGLSQELAEYATTIGSVQEMREEKAWADVLTEGVVWIDGEQALDAIVDPGRIRWGATGHGEFTYAKLKILQLLEI</sequence>
<dbReference type="Proteomes" id="UP001060085">
    <property type="component" value="Linkage Group LG06"/>
</dbReference>
<protein>
    <submittedName>
        <fullName evidence="1">Uncharacterized protein</fullName>
    </submittedName>
</protein>
<proteinExistence type="predicted"/>
<keyword evidence="2" id="KW-1185">Reference proteome</keyword>
<accession>A0ACC0ABR8</accession>
<dbReference type="EMBL" id="CM044706">
    <property type="protein sequence ID" value="KAI5657725.1"/>
    <property type="molecule type" value="Genomic_DNA"/>
</dbReference>
<organism evidence="1 2">
    <name type="scientific">Catharanthus roseus</name>
    <name type="common">Madagascar periwinkle</name>
    <name type="synonym">Vinca rosea</name>
    <dbReference type="NCBI Taxonomy" id="4058"/>
    <lineage>
        <taxon>Eukaryota</taxon>
        <taxon>Viridiplantae</taxon>
        <taxon>Streptophyta</taxon>
        <taxon>Embryophyta</taxon>
        <taxon>Tracheophyta</taxon>
        <taxon>Spermatophyta</taxon>
        <taxon>Magnoliopsida</taxon>
        <taxon>eudicotyledons</taxon>
        <taxon>Gunneridae</taxon>
        <taxon>Pentapetalae</taxon>
        <taxon>asterids</taxon>
        <taxon>lamiids</taxon>
        <taxon>Gentianales</taxon>
        <taxon>Apocynaceae</taxon>
        <taxon>Rauvolfioideae</taxon>
        <taxon>Vinceae</taxon>
        <taxon>Catharanthinae</taxon>
        <taxon>Catharanthus</taxon>
    </lineage>
</organism>
<evidence type="ECO:0000313" key="2">
    <source>
        <dbReference type="Proteomes" id="UP001060085"/>
    </source>
</evidence>
<gene>
    <name evidence="1" type="ORF">M9H77_26518</name>
</gene>
<reference evidence="2" key="1">
    <citation type="journal article" date="2023" name="Nat. Plants">
        <title>Single-cell RNA sequencing provides a high-resolution roadmap for understanding the multicellular compartmentation of specialized metabolism.</title>
        <authorList>
            <person name="Sun S."/>
            <person name="Shen X."/>
            <person name="Li Y."/>
            <person name="Li Y."/>
            <person name="Wang S."/>
            <person name="Li R."/>
            <person name="Zhang H."/>
            <person name="Shen G."/>
            <person name="Guo B."/>
            <person name="Wei J."/>
            <person name="Xu J."/>
            <person name="St-Pierre B."/>
            <person name="Chen S."/>
            <person name="Sun C."/>
        </authorList>
    </citation>
    <scope>NUCLEOTIDE SEQUENCE [LARGE SCALE GENOMIC DNA]</scope>
</reference>
<name>A0ACC0ABR8_CATRO</name>